<dbReference type="InterPro" id="IPR039630">
    <property type="entry name" value="FAM149"/>
</dbReference>
<dbReference type="PANTHER" id="PTHR31997:SF0">
    <property type="entry name" value="PRIMARY CILIUM ASSEMBLY PROTEIN FAM149B1"/>
    <property type="match status" value="1"/>
</dbReference>
<dbReference type="Proteomes" id="UP001145742">
    <property type="component" value="Unassembled WGS sequence"/>
</dbReference>
<organism evidence="2 3">
    <name type="scientific">Willisornis vidua</name>
    <name type="common">Xingu scale-backed antbird</name>
    <dbReference type="NCBI Taxonomy" id="1566151"/>
    <lineage>
        <taxon>Eukaryota</taxon>
        <taxon>Metazoa</taxon>
        <taxon>Chordata</taxon>
        <taxon>Craniata</taxon>
        <taxon>Vertebrata</taxon>
        <taxon>Euteleostomi</taxon>
        <taxon>Archelosauria</taxon>
        <taxon>Archosauria</taxon>
        <taxon>Dinosauria</taxon>
        <taxon>Saurischia</taxon>
        <taxon>Theropoda</taxon>
        <taxon>Coelurosauria</taxon>
        <taxon>Aves</taxon>
        <taxon>Neognathae</taxon>
        <taxon>Neoaves</taxon>
        <taxon>Telluraves</taxon>
        <taxon>Australaves</taxon>
        <taxon>Passeriformes</taxon>
        <taxon>Thamnophilidae</taxon>
        <taxon>Willisornis</taxon>
    </lineage>
</organism>
<dbReference type="EMBL" id="WHWB01032124">
    <property type="protein sequence ID" value="KAJ7426907.1"/>
    <property type="molecule type" value="Genomic_DNA"/>
</dbReference>
<keyword evidence="3" id="KW-1185">Reference proteome</keyword>
<dbReference type="PANTHER" id="PTHR31997">
    <property type="entry name" value="AGAP003710-PA"/>
    <property type="match status" value="1"/>
</dbReference>
<evidence type="ECO:0000256" key="1">
    <source>
        <dbReference type="SAM" id="MobiDB-lite"/>
    </source>
</evidence>
<protein>
    <submittedName>
        <fullName evidence="2">Protein FAM149B1</fullName>
    </submittedName>
</protein>
<feature type="compositionally biased region" description="Polar residues" evidence="1">
    <location>
        <begin position="211"/>
        <end position="221"/>
    </location>
</feature>
<evidence type="ECO:0000313" key="2">
    <source>
        <dbReference type="EMBL" id="KAJ7426907.1"/>
    </source>
</evidence>
<feature type="region of interest" description="Disordered" evidence="1">
    <location>
        <begin position="146"/>
        <end position="224"/>
    </location>
</feature>
<proteinExistence type="predicted"/>
<sequence length="277" mass="29656">MGLSAGRQKLGFPPVSPYSCTKDSVLTFVFDDVWSEVLCCMEELICRHWEGSPSDDEKNIMTVGTLRADARSPLLPHPLPALLPRMPHTKMPSVTSTVVSLSQGSSSGSQCNLNGLMVIQGIQLHQRNLPVVEKTLLTAQEQLSSPSPLLLNRNPPLPPIATSSVAERGGTSGSQRQTKPHGKSSRAHSVTTQDSHQQPQEQLFPPDPFSRPNTTSTSLPRSQRRCSCTVIDYSNQAWASRASAGSGKASTALDSASPTRLRQVVNPVAVAAGITGV</sequence>
<feature type="compositionally biased region" description="Polar residues" evidence="1">
    <location>
        <begin position="187"/>
        <end position="201"/>
    </location>
</feature>
<comment type="caution">
    <text evidence="2">The sequence shown here is derived from an EMBL/GenBank/DDBJ whole genome shotgun (WGS) entry which is preliminary data.</text>
</comment>
<accession>A0ABQ9DVL5</accession>
<evidence type="ECO:0000313" key="3">
    <source>
        <dbReference type="Proteomes" id="UP001145742"/>
    </source>
</evidence>
<gene>
    <name evidence="2" type="ORF">WISP_11306</name>
</gene>
<reference evidence="2" key="1">
    <citation type="submission" date="2019-10" db="EMBL/GenBank/DDBJ databases">
        <authorList>
            <person name="Soares A.E.R."/>
            <person name="Aleixo A."/>
            <person name="Schneider P."/>
            <person name="Miyaki C.Y."/>
            <person name="Schneider M.P."/>
            <person name="Mello C."/>
            <person name="Vasconcelos A.T.R."/>
        </authorList>
    </citation>
    <scope>NUCLEOTIDE SEQUENCE</scope>
    <source>
        <tissue evidence="2">Muscle</tissue>
    </source>
</reference>
<name>A0ABQ9DVL5_9PASS</name>